<keyword evidence="2" id="KW-1185">Reference proteome</keyword>
<protein>
    <recommendedName>
        <fullName evidence="3">Protein kinase domain-containing protein</fullName>
    </recommendedName>
</protein>
<organism evidence="1 2">
    <name type="scientific">Phellinidium pouzarii</name>
    <dbReference type="NCBI Taxonomy" id="167371"/>
    <lineage>
        <taxon>Eukaryota</taxon>
        <taxon>Fungi</taxon>
        <taxon>Dikarya</taxon>
        <taxon>Basidiomycota</taxon>
        <taxon>Agaricomycotina</taxon>
        <taxon>Agaricomycetes</taxon>
        <taxon>Hymenochaetales</taxon>
        <taxon>Hymenochaetaceae</taxon>
        <taxon>Phellinidium</taxon>
    </lineage>
</organism>
<accession>A0A4S4KPH4</accession>
<name>A0A4S4KPH4_9AGAM</name>
<dbReference type="Proteomes" id="UP000308199">
    <property type="component" value="Unassembled WGS sequence"/>
</dbReference>
<dbReference type="AlphaFoldDB" id="A0A4S4KPH4"/>
<evidence type="ECO:0000313" key="2">
    <source>
        <dbReference type="Proteomes" id="UP000308199"/>
    </source>
</evidence>
<evidence type="ECO:0008006" key="3">
    <source>
        <dbReference type="Google" id="ProtNLM"/>
    </source>
</evidence>
<sequence>METSNNALRAALKRFDTKLDLSGKVVYDFGRPVTHGGYCDVFLGVLRRSRGDTLPEVRVAVKYFRVHLQHEKDFVKACIDIL</sequence>
<evidence type="ECO:0000313" key="1">
    <source>
        <dbReference type="EMBL" id="THH00495.1"/>
    </source>
</evidence>
<gene>
    <name evidence="1" type="ORF">EW145_g7069</name>
</gene>
<dbReference type="EMBL" id="SGPK01000631">
    <property type="protein sequence ID" value="THH00495.1"/>
    <property type="molecule type" value="Genomic_DNA"/>
</dbReference>
<proteinExistence type="predicted"/>
<comment type="caution">
    <text evidence="1">The sequence shown here is derived from an EMBL/GenBank/DDBJ whole genome shotgun (WGS) entry which is preliminary data.</text>
</comment>
<reference evidence="1 2" key="1">
    <citation type="submission" date="2019-02" db="EMBL/GenBank/DDBJ databases">
        <title>Genome sequencing of the rare red list fungi Phellinidium pouzarii.</title>
        <authorList>
            <person name="Buettner E."/>
            <person name="Kellner H."/>
        </authorList>
    </citation>
    <scope>NUCLEOTIDE SEQUENCE [LARGE SCALE GENOMIC DNA]</scope>
    <source>
        <strain evidence="1 2">DSM 108285</strain>
    </source>
</reference>